<dbReference type="EC" id="3.1.3.5" evidence="3"/>
<feature type="region of interest" description="Disordered" evidence="8">
    <location>
        <begin position="102"/>
        <end position="127"/>
    </location>
</feature>
<evidence type="ECO:0000256" key="2">
    <source>
        <dbReference type="ARBA" id="ARBA00011062"/>
    </source>
</evidence>
<dbReference type="InterPro" id="IPR030048">
    <property type="entry name" value="SurE"/>
</dbReference>
<protein>
    <recommendedName>
        <fullName evidence="3">5'-nucleotidase</fullName>
        <ecNumber evidence="3">3.1.3.5</ecNumber>
    </recommendedName>
</protein>
<feature type="region of interest" description="Disordered" evidence="8">
    <location>
        <begin position="27"/>
        <end position="47"/>
    </location>
</feature>
<dbReference type="GO" id="GO:0004309">
    <property type="term" value="F:exopolyphosphatase activity"/>
    <property type="evidence" value="ECO:0007669"/>
    <property type="project" value="TreeGrafter"/>
</dbReference>
<organism evidence="11 12">
    <name type="scientific">Frankia canadensis</name>
    <dbReference type="NCBI Taxonomy" id="1836972"/>
    <lineage>
        <taxon>Bacteria</taxon>
        <taxon>Bacillati</taxon>
        <taxon>Actinomycetota</taxon>
        <taxon>Actinomycetes</taxon>
        <taxon>Frankiales</taxon>
        <taxon>Frankiaceae</taxon>
        <taxon>Frankia</taxon>
    </lineage>
</organism>
<sequence>MAMKPARLTVAAAAVLLGCVTGCGSGEDPAGPAPASTAPTATAPAGAAGPKAAATATARPVDTVLDVLVTSDDGVGSAGVDALAHALATLPGTTVRIVAPAANQSGTGDRSSGGQITHGDTTTATGQRATEVSGFPADAVAVALDDLGLRPDLVVAGIHEGQNLGPDLGTSGTVGAARAAARRGIPALAASAGLGDTYDYGPAVAQVLAWISAHRANLLATSAAGGQPASAVGGSAATQTVANLNVPNCFAGGAVRGVRELASEARVADPAATRTTQTCTATITSDDEVGAFNAGFATLTTVPARQPE</sequence>
<evidence type="ECO:0000256" key="6">
    <source>
        <dbReference type="ARBA" id="ARBA00022741"/>
    </source>
</evidence>
<dbReference type="InterPro" id="IPR036523">
    <property type="entry name" value="SurE-like_sf"/>
</dbReference>
<dbReference type="OrthoDB" id="9780815at2"/>
<evidence type="ECO:0000256" key="1">
    <source>
        <dbReference type="ARBA" id="ARBA00000815"/>
    </source>
</evidence>
<dbReference type="GO" id="GO:0008253">
    <property type="term" value="F:5'-nucleotidase activity"/>
    <property type="evidence" value="ECO:0007669"/>
    <property type="project" value="UniProtKB-EC"/>
</dbReference>
<keyword evidence="9" id="KW-0732">Signal</keyword>
<name>A0A2I2KLB6_9ACTN</name>
<evidence type="ECO:0000256" key="4">
    <source>
        <dbReference type="ARBA" id="ARBA00022490"/>
    </source>
</evidence>
<comment type="similarity">
    <text evidence="2">Belongs to the SurE nucleotidase family.</text>
</comment>
<dbReference type="PANTHER" id="PTHR30457">
    <property type="entry name" value="5'-NUCLEOTIDASE SURE"/>
    <property type="match status" value="1"/>
</dbReference>
<dbReference type="Pfam" id="PF01975">
    <property type="entry name" value="SurE"/>
    <property type="match status" value="1"/>
</dbReference>
<evidence type="ECO:0000256" key="9">
    <source>
        <dbReference type="SAM" id="SignalP"/>
    </source>
</evidence>
<evidence type="ECO:0000313" key="12">
    <source>
        <dbReference type="Proteomes" id="UP000234331"/>
    </source>
</evidence>
<evidence type="ECO:0000256" key="5">
    <source>
        <dbReference type="ARBA" id="ARBA00022723"/>
    </source>
</evidence>
<feature type="compositionally biased region" description="Low complexity" evidence="8">
    <location>
        <begin position="29"/>
        <end position="47"/>
    </location>
</feature>
<accession>A0A2I2KLB6</accession>
<dbReference type="Proteomes" id="UP000234331">
    <property type="component" value="Unassembled WGS sequence"/>
</dbReference>
<keyword evidence="6" id="KW-0547">Nucleotide-binding</keyword>
<evidence type="ECO:0000313" key="11">
    <source>
        <dbReference type="EMBL" id="SNQ46455.1"/>
    </source>
</evidence>
<dbReference type="GO" id="GO:0000166">
    <property type="term" value="F:nucleotide binding"/>
    <property type="evidence" value="ECO:0007669"/>
    <property type="project" value="UniProtKB-KW"/>
</dbReference>
<evidence type="ECO:0000256" key="8">
    <source>
        <dbReference type="SAM" id="MobiDB-lite"/>
    </source>
</evidence>
<dbReference type="EMBL" id="FZMO01000046">
    <property type="protein sequence ID" value="SNQ46455.1"/>
    <property type="molecule type" value="Genomic_DNA"/>
</dbReference>
<dbReference type="PROSITE" id="PS51257">
    <property type="entry name" value="PROKAR_LIPOPROTEIN"/>
    <property type="match status" value="1"/>
</dbReference>
<feature type="domain" description="Survival protein SurE-like phosphatase/nucleotidase" evidence="10">
    <location>
        <begin position="67"/>
        <end position="250"/>
    </location>
</feature>
<dbReference type="SUPFAM" id="SSF64167">
    <property type="entry name" value="SurE-like"/>
    <property type="match status" value="1"/>
</dbReference>
<keyword evidence="4" id="KW-0963">Cytoplasm</keyword>
<dbReference type="GO" id="GO:0008254">
    <property type="term" value="F:3'-nucleotidase activity"/>
    <property type="evidence" value="ECO:0007669"/>
    <property type="project" value="TreeGrafter"/>
</dbReference>
<reference evidence="11 12" key="1">
    <citation type="submission" date="2017-06" db="EMBL/GenBank/DDBJ databases">
        <authorList>
            <person name="Kim H.J."/>
            <person name="Triplett B.A."/>
        </authorList>
    </citation>
    <scope>NUCLEOTIDE SEQUENCE [LARGE SCALE GENOMIC DNA]</scope>
    <source>
        <strain evidence="11">FRACA_ARgP5</strain>
    </source>
</reference>
<dbReference type="GO" id="GO:0046872">
    <property type="term" value="F:metal ion binding"/>
    <property type="evidence" value="ECO:0007669"/>
    <property type="project" value="UniProtKB-KW"/>
</dbReference>
<keyword evidence="7" id="KW-0378">Hydrolase</keyword>
<evidence type="ECO:0000256" key="7">
    <source>
        <dbReference type="ARBA" id="ARBA00022801"/>
    </source>
</evidence>
<evidence type="ECO:0000256" key="3">
    <source>
        <dbReference type="ARBA" id="ARBA00012643"/>
    </source>
</evidence>
<feature type="chain" id="PRO_5014182579" description="5'-nucleotidase" evidence="9">
    <location>
        <begin position="27"/>
        <end position="308"/>
    </location>
</feature>
<evidence type="ECO:0000259" key="10">
    <source>
        <dbReference type="Pfam" id="PF01975"/>
    </source>
</evidence>
<comment type="catalytic activity">
    <reaction evidence="1">
        <text>a ribonucleoside 5'-phosphate + H2O = a ribonucleoside + phosphate</text>
        <dbReference type="Rhea" id="RHEA:12484"/>
        <dbReference type="ChEBI" id="CHEBI:15377"/>
        <dbReference type="ChEBI" id="CHEBI:18254"/>
        <dbReference type="ChEBI" id="CHEBI:43474"/>
        <dbReference type="ChEBI" id="CHEBI:58043"/>
        <dbReference type="EC" id="3.1.3.5"/>
    </reaction>
</comment>
<dbReference type="InterPro" id="IPR002828">
    <property type="entry name" value="SurE-like_Pase/nucleotidase"/>
</dbReference>
<dbReference type="PANTHER" id="PTHR30457:SF12">
    <property type="entry name" value="5'_3'-NUCLEOTIDASE SURE"/>
    <property type="match status" value="1"/>
</dbReference>
<dbReference type="Gene3D" id="3.40.1210.10">
    <property type="entry name" value="Survival protein SurE-like phosphatase/nucleotidase"/>
    <property type="match status" value="1"/>
</dbReference>
<keyword evidence="5" id="KW-0479">Metal-binding</keyword>
<feature type="signal peptide" evidence="9">
    <location>
        <begin position="1"/>
        <end position="26"/>
    </location>
</feature>
<proteinExistence type="inferred from homology"/>
<keyword evidence="12" id="KW-1185">Reference proteome</keyword>
<dbReference type="AlphaFoldDB" id="A0A2I2KLB6"/>
<gene>
    <name evidence="11" type="ORF">FRACA_140054</name>
</gene>